<dbReference type="InterPro" id="IPR003599">
    <property type="entry name" value="Ig_sub"/>
</dbReference>
<feature type="compositionally biased region" description="Basic and acidic residues" evidence="2">
    <location>
        <begin position="1938"/>
        <end position="1947"/>
    </location>
</feature>
<feature type="region of interest" description="Disordered" evidence="2">
    <location>
        <begin position="3144"/>
        <end position="3194"/>
    </location>
</feature>
<accession>A0ABN7B376</accession>
<feature type="region of interest" description="Disordered" evidence="2">
    <location>
        <begin position="3381"/>
        <end position="3409"/>
    </location>
</feature>
<feature type="region of interest" description="Disordered" evidence="2">
    <location>
        <begin position="2715"/>
        <end position="2739"/>
    </location>
</feature>
<dbReference type="PANTHER" id="PTHR47633:SF15">
    <property type="entry name" value="IG-LIKE DOMAIN-CONTAINING PROTEIN"/>
    <property type="match status" value="1"/>
</dbReference>
<dbReference type="InterPro" id="IPR018159">
    <property type="entry name" value="Spectrin/alpha-actinin"/>
</dbReference>
<dbReference type="SMART" id="SM00150">
    <property type="entry name" value="SPEC"/>
    <property type="match status" value="3"/>
</dbReference>
<dbReference type="CDD" id="cd00176">
    <property type="entry name" value="SPEC"/>
    <property type="match status" value="1"/>
</dbReference>
<feature type="region of interest" description="Disordered" evidence="2">
    <location>
        <begin position="2411"/>
        <end position="2593"/>
    </location>
</feature>
<feature type="domain" description="Ig-like" evidence="3">
    <location>
        <begin position="1761"/>
        <end position="1850"/>
    </location>
</feature>
<feature type="region of interest" description="Disordered" evidence="2">
    <location>
        <begin position="3444"/>
        <end position="3543"/>
    </location>
</feature>
<evidence type="ECO:0000259" key="3">
    <source>
        <dbReference type="PROSITE" id="PS50835"/>
    </source>
</evidence>
<feature type="compositionally biased region" description="Low complexity" evidence="2">
    <location>
        <begin position="2973"/>
        <end position="3008"/>
    </location>
</feature>
<feature type="compositionally biased region" description="Basic and acidic residues" evidence="2">
    <location>
        <begin position="3395"/>
        <end position="3409"/>
    </location>
</feature>
<name>A0ABN7B376_9HEMI</name>
<feature type="domain" description="Ig-like" evidence="3">
    <location>
        <begin position="1529"/>
        <end position="1617"/>
    </location>
</feature>
<dbReference type="PROSITE" id="PS50835">
    <property type="entry name" value="IG_LIKE"/>
    <property type="match status" value="9"/>
</dbReference>
<feature type="region of interest" description="Disordered" evidence="2">
    <location>
        <begin position="2607"/>
        <end position="2700"/>
    </location>
</feature>
<dbReference type="Pfam" id="PF07679">
    <property type="entry name" value="I-set"/>
    <property type="match status" value="9"/>
</dbReference>
<feature type="region of interest" description="Disordered" evidence="2">
    <location>
        <begin position="3203"/>
        <end position="3222"/>
    </location>
</feature>
<feature type="compositionally biased region" description="Polar residues" evidence="2">
    <location>
        <begin position="2607"/>
        <end position="2624"/>
    </location>
</feature>
<dbReference type="EMBL" id="AP028917">
    <property type="protein sequence ID" value="BES98314.1"/>
    <property type="molecule type" value="Genomic_DNA"/>
</dbReference>
<feature type="compositionally biased region" description="Pro residues" evidence="2">
    <location>
        <begin position="2788"/>
        <end position="2802"/>
    </location>
</feature>
<evidence type="ECO:0000313" key="5">
    <source>
        <dbReference type="Proteomes" id="UP001307889"/>
    </source>
</evidence>
<feature type="compositionally biased region" description="Low complexity" evidence="2">
    <location>
        <begin position="3161"/>
        <end position="3175"/>
    </location>
</feature>
<feature type="coiled-coil region" evidence="1">
    <location>
        <begin position="993"/>
        <end position="1020"/>
    </location>
</feature>
<feature type="domain" description="Ig-like" evidence="3">
    <location>
        <begin position="1978"/>
        <end position="2064"/>
    </location>
</feature>
<dbReference type="InterPro" id="IPR013098">
    <property type="entry name" value="Ig_I-set"/>
</dbReference>
<dbReference type="SUPFAM" id="SSF46966">
    <property type="entry name" value="Spectrin repeat"/>
    <property type="match status" value="3"/>
</dbReference>
<feature type="compositionally biased region" description="Basic and acidic residues" evidence="2">
    <location>
        <begin position="2818"/>
        <end position="2828"/>
    </location>
</feature>
<feature type="domain" description="Ig-like" evidence="3">
    <location>
        <begin position="1217"/>
        <end position="1305"/>
    </location>
</feature>
<feature type="region of interest" description="Disordered" evidence="2">
    <location>
        <begin position="1179"/>
        <end position="1218"/>
    </location>
</feature>
<feature type="compositionally biased region" description="Low complexity" evidence="2">
    <location>
        <begin position="2518"/>
        <end position="2529"/>
    </location>
</feature>
<dbReference type="SMART" id="SM00409">
    <property type="entry name" value="IG"/>
    <property type="match status" value="9"/>
</dbReference>
<organism evidence="4 5">
    <name type="scientific">Nesidiocoris tenuis</name>
    <dbReference type="NCBI Taxonomy" id="355587"/>
    <lineage>
        <taxon>Eukaryota</taxon>
        <taxon>Metazoa</taxon>
        <taxon>Ecdysozoa</taxon>
        <taxon>Arthropoda</taxon>
        <taxon>Hexapoda</taxon>
        <taxon>Insecta</taxon>
        <taxon>Pterygota</taxon>
        <taxon>Neoptera</taxon>
        <taxon>Paraneoptera</taxon>
        <taxon>Hemiptera</taxon>
        <taxon>Heteroptera</taxon>
        <taxon>Panheteroptera</taxon>
        <taxon>Cimicomorpha</taxon>
        <taxon>Miridae</taxon>
        <taxon>Dicyphina</taxon>
        <taxon>Nesidiocoris</taxon>
    </lineage>
</organism>
<feature type="domain" description="Ig-like" evidence="3">
    <location>
        <begin position="3579"/>
        <end position="3670"/>
    </location>
</feature>
<gene>
    <name evidence="4" type="ORF">NTJ_11129</name>
</gene>
<dbReference type="InterPro" id="IPR007110">
    <property type="entry name" value="Ig-like_dom"/>
</dbReference>
<feature type="compositionally biased region" description="Basic and acidic residues" evidence="2">
    <location>
        <begin position="2411"/>
        <end position="2429"/>
    </location>
</feature>
<feature type="compositionally biased region" description="Basic and acidic residues" evidence="2">
    <location>
        <begin position="2531"/>
        <end position="2550"/>
    </location>
</feature>
<feature type="compositionally biased region" description="Basic and acidic residues" evidence="2">
    <location>
        <begin position="2484"/>
        <end position="2500"/>
    </location>
</feature>
<feature type="domain" description="Ig-like" evidence="3">
    <location>
        <begin position="1417"/>
        <end position="1506"/>
    </location>
</feature>
<evidence type="ECO:0000256" key="2">
    <source>
        <dbReference type="SAM" id="MobiDB-lite"/>
    </source>
</evidence>
<sequence length="3714" mass="410565">MQRPASGLSSLDAAVGSRTRRPGGQPQSVTRGLPARPVLVISDEKDTMSGPGEPSTTAISTVAVRSGATSIVIALLQSRDCLELKVVDVNPSLTQLADTLEEAAEWRHAHAEVIQKIKSKKSPVDELGDQAESVMANQNTSPKVYTAMSDSLAAVWENVNKHLEERAKILDLNLSYHKNADEFHEQCKCLECLADTELPVEIEEMRERMADLKEGLRSCLSSLNGALRQGTALLDILVSLEEAGTLDSRPHHIRLQAQLAKVQVERWMESLHEKRRWIQRKVEVAHAQLEECLALALITADLTLLKRLLADRTEALLSVAEQLGDSGSSAELLLHEHRKTVPEAKDLQEQALKIVRATENFAEGGHFAGPEATREAYLLLEEASLYLEHISSRESLLNRAIEFFKSAQTALIKLDQFDVQLKSAEMGLGSSTPKASASKNIEEIAQPPLDIGYSLLQEAPNAQGVKRTVEDIENKKIDLTVRLAAQNEENTKAKQVYRTFMDNYNSLNAFLTSMKEYLKGVREMGSNLSSSKEYLQTYKKNLNDLQNKGTEINAFASTVPGTMEQLDAATAAEVLEKSDQLRESWSNLCLQLERRIRHCSAYSKAFDLGNRLLNELDSLDRSMASYEEADAKQIWVGVQQLKPQFDNTSSNFERDSREQVGTEGGLDLESGRQRLRELAQEINQRIQETGDAWTKFSDTVDSRQKDRQLWDTNMAASNKTVDWVSKLDNQLYPVLNPELHTARQIVNYVEEKLNTVLPEIKRAQKEIQLRLDTAEALLSKGDFKGTNDGIPIRLRELHSRLNGISADYQVLLEKLLTFFNGLAQVESKIETIQREQQTAPAARSYDEAVKQLREFEAAKYAISELFDIALVDSGHIIDKVKAQEGSNSDSDVRTIEKVVESIRYLWQRVSSGRESALNKQETRCRFDEDLLEVHKALDMLATQLATTRGRYGENIVEAKATSADFAVFESTIVLLEERINEFSEIGRELAGDEAKFEREIQTLRNKWNALREQVVEARRLINMAEVFFTLVDEAEDWFREGNRVLVSIAQRSTKVGTPEEAQQLLEEINVFLKPGEERQNRRIEEISKIALELWGEDVTTHLKLVKSGSKEILDSFNQVSESLRQIARRIKTPLPIIEHMDVDVATEHSKSKPVDDWDSTHIVRQTTTSSTVIEKVNIRTETVSPVPPRDEEKIRKSPSPPLKKIKVQEEQPPSEPPYFTSTLLNSSIDEGKRFTFQCRVTGNPMPSVVWEKDGIPIQNNPDYQVKLDGGLCSLTIEETFAEDSAKYTCRGYNDAGVAETSAYLSVMECEPEMEMIPPTFVTTLGLVNVDEGGKIELRCVVTGVPLPVVQWFHGDKCIDTDPQYLITYNNGEAIVIKEGAALDDEGQYSCLAVNQKGTEKTISRVVVHRKVEPGEFPSFTLELGNVMARAGQKIKLEAEIKKVSPAANISWLKDGKPIDDSRDVKIITDGTHTTLVIQEAFPKDAGQYEVRAANTAGTAVSTSLVTVKGRLPQESSDNEITSDMEPTKPKVQLHLKDLSVFEGKKVRLDCVIVGIPEPEVIWYHDGQPVKESADIQLVFHGDRCSLVIQEALLEDAGGYKVVAINSAGEASSECSLNVQAVDKVGERTRRGEPASDVMAGKDEQAPKSGAPKFTQLLTDQLIGAGETVIFEVAVEGQPIPTVTWALNNKELIQSDRIHMIQDMEGRCSLKIKDVIGDDKGVYTARASNQHGEAKCFSHLTVKTPLTLESIAAQPEEKTSPPNFTELFKDTSVAEGGSAKFECIVTGKPTPKIKWLFNEQPVSGKDFLVSTSGNRQVLTLPSVTQAQVGKISCIAENDAGRASCVADLTVSGPSTECILPSLQDIDLDSGVFEMKRAVFMQSSTSSKFSASELTSSGGGEPRVTIQGSLAKTEVTSHKVGDKPAVKVESQKSSSFKNVDGVESKEESSSVKTNVEGSPGVGVSKSSSGIVLAKRKDIPPKFNSPLQGCIVDQGADVTLTAIVEGFPAPELEWSRNGGPLPPDCQTSYDKGRAELRLTNVKTQQGGRYTCIATNHSGTASSAADVVVKKSSFPPVMGRRLQARTAVVGERVALEIEVTGTPTPTVAWSKDGQPIRPTSTAYRIVNQGNCSTLIIDKVDHIHTGQYGATATNSAGEARSTADLLIVDQPAITDTAHQPTVFSDLVGLKSELTRTSLLPGKEIVTTHVLPGGGEVVVSESFKAEQQMSMKVEKSSVTNIDDFLEFKKKVSSSAEEQKRETVKATEVVLPSSMDALRMSTVSTPTPLFEIAKHELPKPSIAPLQSSAPSAFHVPKPSFDASKMESIQQKSTTFNSSSYESSKVIAEPKQYELFQPMPTFVPLQTKIEPQIEPWKPEYVASQPAVPQPAPTEQKNEDLVTESISKQSSLNFFKSLIKDSEVQPQKPEPKPREEPVLPKFEAFTETAKFQSSSYEKETKSSESIEPFFLEPGPPPEMGYIPKTQAFTPKDNLSDRVKKLEESQRDLNECEIPSGGVRIFPTRQDTPQTPTKVPTTPIFERKDSSSLWESKKEIREETIVPQRIEPPGINTSTVGPILRPSADIELRPTSPRPSAEGVSMEKLWVSNKKEESYFSRIQNDASEQQAQRSASPLPSVDGLAMDKLWGHKHQDTSLSSAWPPSGESITTSSSFKSETKQSQFSSTETSSFKISPSNFPTYQHPTPTQETPTGNIIYVAEAHASHHTNPTTFSKQSDFFESSQQHSEVVTETNITPAEAKKIWTAPPAQPAKPLPKHEFKTFKVESPFSSAENDIKLEPGPPPEIGFATPPPSEGIRRQSYVEMMEHEIEKDLDKEPTRRLVGAVRTIPPPPKRENSVESQKSIHLEKTLTTNKIERRANSFCDESFKSFPALEPFPFKAEPTQSSPTKYSTLPRPTKFKKQCAESDYESDLDGSRIKARWTPFDSDTDEPHYRKVKPPSLAAPQPKRAQSEQPEVRPPSAFASPPVTVSTKITTSSETSSLSKQYQVKSQQVKQVESVLPQETVQLKPGSPPQYFQTRPESPKMRSRPTPTDSGYMADTDEPRVSRIKSSTRSEKVTSVQQTSFKQERKQQSAAKPQDASISTFQTLEPFPFKPGVANEQQQAKVPLVSPSKFIKGDFKESDYESDYESKNARIPPIWTPTQLGSDRTFKPVKPQVSPAQPAASPFRPKFEPIEKQSTSITDRQMILRPQPQHFFDLKPGSPPEMGYAPPLSAVETSNTMSFAESTSSSQRVVSVQQTTRLISFDQKQQISSRQAPCPPCKIVPKGEAKWLSDSDAETSKTVDVVSVEAEEKRLQRVEEMRKRFGEKSQSLIDLKPGEPPKFDYAPPSRIPPAAATVANKHINEMATTFKSKAQQFVSDVVTDVKQNGHVPSLTTKLTPSSGTVAKKDDRAEPHVYREESRLAEHGKKCIDPDTGLIYFKYDFGYEFGVVLPGEGGKPGSSQAAKVTTSSKRSERDDGSVDFPIIHEKSAKGTKPDQKWAPVKWSEFATSESELSDADEARKTAGRSTDPKITFPPSPCPILAGSPNPSPHITSSHDFQGAANWATSGSPLTSPVVVNAMLHSEVPKKPPVFITPLRDIAVVSGLTARFECIVQAEPLPAVTWSKDGRTIEPSLNHEIQFRNGVCRLTIPQAYNYDAGDYACTATNDLGAQITTAKLQVTEWHPPRFSPMEWLEMESKAPSAIPLKRESGKFFEIELTKDKEAE</sequence>
<dbReference type="SUPFAM" id="SSF48726">
    <property type="entry name" value="Immunoglobulin"/>
    <property type="match status" value="9"/>
</dbReference>
<protein>
    <submittedName>
        <fullName evidence="4">IGc2</fullName>
    </submittedName>
</protein>
<dbReference type="SMART" id="SM00408">
    <property type="entry name" value="IGc2"/>
    <property type="match status" value="9"/>
</dbReference>
<dbReference type="InterPro" id="IPR003598">
    <property type="entry name" value="Ig_sub2"/>
</dbReference>
<feature type="region of interest" description="Disordered" evidence="2">
    <location>
        <begin position="1626"/>
        <end position="1650"/>
    </location>
</feature>
<feature type="compositionally biased region" description="Low complexity" evidence="2">
    <location>
        <begin position="1948"/>
        <end position="1962"/>
    </location>
</feature>
<feature type="compositionally biased region" description="Polar residues" evidence="2">
    <location>
        <begin position="2891"/>
        <end position="2900"/>
    </location>
</feature>
<reference evidence="4 5" key="1">
    <citation type="submission" date="2023-09" db="EMBL/GenBank/DDBJ databases">
        <title>Nesidiocoris tenuis whole genome shotgun sequence.</title>
        <authorList>
            <person name="Shibata T."/>
            <person name="Shimoda M."/>
            <person name="Kobayashi T."/>
            <person name="Uehara T."/>
        </authorList>
    </citation>
    <scope>NUCLEOTIDE SEQUENCE [LARGE SCALE GENOMIC DNA]</scope>
    <source>
        <strain evidence="4 5">Japan</strain>
    </source>
</reference>
<dbReference type="Proteomes" id="UP001307889">
    <property type="component" value="Chromosome 9"/>
</dbReference>
<dbReference type="Gene3D" id="1.20.58.60">
    <property type="match status" value="3"/>
</dbReference>
<dbReference type="InterPro" id="IPR036179">
    <property type="entry name" value="Ig-like_dom_sf"/>
</dbReference>
<feature type="region of interest" description="Disordered" evidence="2">
    <location>
        <begin position="2818"/>
        <end position="2860"/>
    </location>
</feature>
<feature type="compositionally biased region" description="Low complexity" evidence="2">
    <location>
        <begin position="2655"/>
        <end position="2681"/>
    </location>
</feature>
<proteinExistence type="predicted"/>
<feature type="region of interest" description="Disordered" evidence="2">
    <location>
        <begin position="2779"/>
        <end position="2804"/>
    </location>
</feature>
<feature type="compositionally biased region" description="Polar residues" evidence="2">
    <location>
        <begin position="2682"/>
        <end position="2700"/>
    </location>
</feature>
<dbReference type="PANTHER" id="PTHR47633">
    <property type="entry name" value="IMMUNOGLOBULIN"/>
    <property type="match status" value="1"/>
</dbReference>
<keyword evidence="5" id="KW-1185">Reference proteome</keyword>
<evidence type="ECO:0000256" key="1">
    <source>
        <dbReference type="SAM" id="Coils"/>
    </source>
</evidence>
<feature type="compositionally biased region" description="Basic and acidic residues" evidence="2">
    <location>
        <begin position="1626"/>
        <end position="1645"/>
    </location>
</feature>
<feature type="domain" description="Ig-like" evidence="3">
    <location>
        <begin position="1651"/>
        <end position="1740"/>
    </location>
</feature>
<keyword evidence="1" id="KW-0175">Coiled coil</keyword>
<dbReference type="InterPro" id="IPR013783">
    <property type="entry name" value="Ig-like_fold"/>
</dbReference>
<feature type="compositionally biased region" description="Basic and acidic residues" evidence="2">
    <location>
        <begin position="1913"/>
        <end position="1928"/>
    </location>
</feature>
<feature type="region of interest" description="Disordered" evidence="2">
    <location>
        <begin position="1910"/>
        <end position="1962"/>
    </location>
</feature>
<evidence type="ECO:0000313" key="4">
    <source>
        <dbReference type="EMBL" id="BES98314.1"/>
    </source>
</evidence>
<feature type="compositionally biased region" description="Basic and acidic residues" evidence="2">
    <location>
        <begin position="2841"/>
        <end position="2860"/>
    </location>
</feature>
<feature type="compositionally biased region" description="Polar residues" evidence="2">
    <location>
        <begin position="3382"/>
        <end position="3393"/>
    </location>
</feature>
<feature type="compositionally biased region" description="Polar residues" evidence="2">
    <location>
        <begin position="3081"/>
        <end position="3090"/>
    </location>
</feature>
<feature type="region of interest" description="Disordered" evidence="2">
    <location>
        <begin position="2884"/>
        <end position="3090"/>
    </location>
</feature>
<feature type="domain" description="Ig-like" evidence="3">
    <location>
        <begin position="2071"/>
        <end position="2161"/>
    </location>
</feature>
<feature type="region of interest" description="Disordered" evidence="2">
    <location>
        <begin position="1"/>
        <end position="35"/>
    </location>
</feature>
<dbReference type="Gene3D" id="2.60.40.10">
    <property type="entry name" value="Immunoglobulins"/>
    <property type="match status" value="9"/>
</dbReference>
<feature type="domain" description="Ig-like" evidence="3">
    <location>
        <begin position="1318"/>
        <end position="1403"/>
    </location>
</feature>
<feature type="compositionally biased region" description="Polar residues" evidence="2">
    <location>
        <begin position="3449"/>
        <end position="3460"/>
    </location>
</feature>
<feature type="compositionally biased region" description="Basic and acidic residues" evidence="2">
    <location>
        <begin position="3461"/>
        <end position="3487"/>
    </location>
</feature>